<dbReference type="EMBL" id="JAENIM010000034">
    <property type="protein sequence ID" value="MBK1790889.1"/>
    <property type="molecule type" value="Genomic_DNA"/>
</dbReference>
<dbReference type="Proteomes" id="UP000624703">
    <property type="component" value="Unassembled WGS sequence"/>
</dbReference>
<protein>
    <submittedName>
        <fullName evidence="1">Uncharacterized protein</fullName>
    </submittedName>
</protein>
<accession>A0A8J7SIV0</accession>
<name>A0A8J7SIV0_9BACT</name>
<proteinExistence type="predicted"/>
<evidence type="ECO:0000313" key="1">
    <source>
        <dbReference type="EMBL" id="MBK1790889.1"/>
    </source>
</evidence>
<dbReference type="RefSeq" id="WP_200310910.1">
    <property type="nucleotide sequence ID" value="NZ_JAENIM010000034.1"/>
</dbReference>
<gene>
    <name evidence="1" type="ORF">JIN82_06935</name>
</gene>
<reference evidence="1" key="1">
    <citation type="submission" date="2021-01" db="EMBL/GenBank/DDBJ databases">
        <title>Modified the classification status of verrucomicrobia.</title>
        <authorList>
            <person name="Feng X."/>
        </authorList>
    </citation>
    <scope>NUCLEOTIDE SEQUENCE</scope>
    <source>
        <strain evidence="1">_KCTC 22039</strain>
    </source>
</reference>
<dbReference type="AlphaFoldDB" id="A0A8J7SIV0"/>
<sequence>MKGSPIKNILLVVGFLGLCFISIKMLTYQAPPAQSSGHVHGPDCNHGPGSAGCGHDHTDGHQHDENCNHSADTCNPAPVSTLVTLTFSQTPQSLKLTMSDKQEVLYSSDQLTEKEYQFDLELPVHNVFDLLLDVNWSSDELGENIGFVQISFEPEAAKTQTFSFHSDTGELSEIITMGITPAE</sequence>
<keyword evidence="2" id="KW-1185">Reference proteome</keyword>
<comment type="caution">
    <text evidence="1">The sequence shown here is derived from an EMBL/GenBank/DDBJ whole genome shotgun (WGS) entry which is preliminary data.</text>
</comment>
<organism evidence="1 2">
    <name type="scientific">Persicirhabdus sediminis</name>
    <dbReference type="NCBI Taxonomy" id="454144"/>
    <lineage>
        <taxon>Bacteria</taxon>
        <taxon>Pseudomonadati</taxon>
        <taxon>Verrucomicrobiota</taxon>
        <taxon>Verrucomicrobiia</taxon>
        <taxon>Verrucomicrobiales</taxon>
        <taxon>Verrucomicrobiaceae</taxon>
        <taxon>Persicirhabdus</taxon>
    </lineage>
</organism>
<evidence type="ECO:0000313" key="2">
    <source>
        <dbReference type="Proteomes" id="UP000624703"/>
    </source>
</evidence>